<feature type="non-terminal residue" evidence="2">
    <location>
        <position position="1"/>
    </location>
</feature>
<name>A0ABW3CIP6_9ACTN</name>
<comment type="caution">
    <text evidence="2">The sequence shown here is derived from an EMBL/GenBank/DDBJ whole genome shotgun (WGS) entry which is preliminary data.</text>
</comment>
<dbReference type="Proteomes" id="UP001597083">
    <property type="component" value="Unassembled WGS sequence"/>
</dbReference>
<evidence type="ECO:0000256" key="1">
    <source>
        <dbReference type="SAM" id="MobiDB-lite"/>
    </source>
</evidence>
<protein>
    <recommendedName>
        <fullName evidence="4">Transposase</fullName>
    </recommendedName>
</protein>
<feature type="region of interest" description="Disordered" evidence="1">
    <location>
        <begin position="1"/>
        <end position="25"/>
    </location>
</feature>
<evidence type="ECO:0000313" key="2">
    <source>
        <dbReference type="EMBL" id="MFD0854170.1"/>
    </source>
</evidence>
<reference evidence="3" key="1">
    <citation type="journal article" date="2019" name="Int. J. Syst. Evol. Microbiol.">
        <title>The Global Catalogue of Microorganisms (GCM) 10K type strain sequencing project: providing services to taxonomists for standard genome sequencing and annotation.</title>
        <authorList>
            <consortium name="The Broad Institute Genomics Platform"/>
            <consortium name="The Broad Institute Genome Sequencing Center for Infectious Disease"/>
            <person name="Wu L."/>
            <person name="Ma J."/>
        </authorList>
    </citation>
    <scope>NUCLEOTIDE SEQUENCE [LARGE SCALE GENOMIC DNA]</scope>
    <source>
        <strain evidence="3">JCM 31696</strain>
    </source>
</reference>
<accession>A0ABW3CIP6</accession>
<sequence length="73" mass="8196">AEAAAAKERAGEKPRESSESLNRKAADLDVRLEARREVLDRQAHMSPKPPHILTAALVVPSHWYQSDSPYRAY</sequence>
<evidence type="ECO:0000313" key="3">
    <source>
        <dbReference type="Proteomes" id="UP001597083"/>
    </source>
</evidence>
<proteinExistence type="predicted"/>
<evidence type="ECO:0008006" key="4">
    <source>
        <dbReference type="Google" id="ProtNLM"/>
    </source>
</evidence>
<gene>
    <name evidence="2" type="ORF">ACFQ07_18175</name>
</gene>
<organism evidence="2 3">
    <name type="scientific">Actinomadura adrarensis</name>
    <dbReference type="NCBI Taxonomy" id="1819600"/>
    <lineage>
        <taxon>Bacteria</taxon>
        <taxon>Bacillati</taxon>
        <taxon>Actinomycetota</taxon>
        <taxon>Actinomycetes</taxon>
        <taxon>Streptosporangiales</taxon>
        <taxon>Thermomonosporaceae</taxon>
        <taxon>Actinomadura</taxon>
    </lineage>
</organism>
<keyword evidence="3" id="KW-1185">Reference proteome</keyword>
<dbReference type="EMBL" id="JBHTIR010002741">
    <property type="protein sequence ID" value="MFD0854170.1"/>
    <property type="molecule type" value="Genomic_DNA"/>
</dbReference>